<name>X1HEC6_9ZZZZ</name>
<accession>X1HEC6</accession>
<gene>
    <name evidence="2" type="ORF">S03H2_48852</name>
</gene>
<feature type="coiled-coil region" evidence="1">
    <location>
        <begin position="8"/>
        <end position="35"/>
    </location>
</feature>
<keyword evidence="1" id="KW-0175">Coiled coil</keyword>
<proteinExistence type="predicted"/>
<organism evidence="2">
    <name type="scientific">marine sediment metagenome</name>
    <dbReference type="NCBI Taxonomy" id="412755"/>
    <lineage>
        <taxon>unclassified sequences</taxon>
        <taxon>metagenomes</taxon>
        <taxon>ecological metagenomes</taxon>
    </lineage>
</organism>
<evidence type="ECO:0000313" key="2">
    <source>
        <dbReference type="EMBL" id="GAH67767.1"/>
    </source>
</evidence>
<dbReference type="EMBL" id="BARU01030833">
    <property type="protein sequence ID" value="GAH67767.1"/>
    <property type="molecule type" value="Genomic_DNA"/>
</dbReference>
<evidence type="ECO:0000256" key="1">
    <source>
        <dbReference type="SAM" id="Coils"/>
    </source>
</evidence>
<dbReference type="AlphaFoldDB" id="X1HEC6"/>
<comment type="caution">
    <text evidence="2">The sequence shown here is derived from an EMBL/GenBank/DDBJ whole genome shotgun (WGS) entry which is preliminary data.</text>
</comment>
<reference evidence="2" key="1">
    <citation type="journal article" date="2014" name="Front. Microbiol.">
        <title>High frequency of phylogenetically diverse reductive dehalogenase-homologous genes in deep subseafloor sedimentary metagenomes.</title>
        <authorList>
            <person name="Kawai M."/>
            <person name="Futagami T."/>
            <person name="Toyoda A."/>
            <person name="Takaki Y."/>
            <person name="Nishi S."/>
            <person name="Hori S."/>
            <person name="Arai W."/>
            <person name="Tsubouchi T."/>
            <person name="Morono Y."/>
            <person name="Uchiyama I."/>
            <person name="Ito T."/>
            <person name="Fujiyama A."/>
            <person name="Inagaki F."/>
            <person name="Takami H."/>
        </authorList>
    </citation>
    <scope>NUCLEOTIDE SEQUENCE</scope>
    <source>
        <strain evidence="2">Expedition CK06-06</strain>
    </source>
</reference>
<protein>
    <submittedName>
        <fullName evidence="2">Uncharacterized protein</fullName>
    </submittedName>
</protein>
<sequence length="41" mass="4917">MAHTVPPIDDWMKATNKFEKNVEDLKKELTNIFRKKWGVKE</sequence>